<accession>A0A0F6YR07</accession>
<gene>
    <name evidence="1" type="primary">69</name>
    <name evidence="1" type="ORF">SEA_MINDY_69</name>
</gene>
<dbReference type="RefSeq" id="YP_009225356.1">
    <property type="nucleotide sequence ID" value="NC_029093.1"/>
</dbReference>
<dbReference type="Proteomes" id="UP000201946">
    <property type="component" value="Segment"/>
</dbReference>
<proteinExistence type="predicted"/>
<protein>
    <submittedName>
        <fullName evidence="1">Uncharacterized protein</fullName>
    </submittedName>
</protein>
<dbReference type="GeneID" id="26796352"/>
<evidence type="ECO:0000313" key="1">
    <source>
        <dbReference type="EMBL" id="AKF15099.1"/>
    </source>
</evidence>
<dbReference type="EMBL" id="KR080204">
    <property type="protein sequence ID" value="AKF15099.1"/>
    <property type="molecule type" value="Genomic_DNA"/>
</dbReference>
<sequence length="103" mass="11547">MFNGPSIDPDNLKLPPITANEVDYFVARQRAQATRSCDVVKGCTVGVGWMLNLHECHQVAACDGHYKSLLYTYKQGVTDGWVRCPDCGEEFTKLHDIMTARKI</sequence>
<evidence type="ECO:0000313" key="2">
    <source>
        <dbReference type="Proteomes" id="UP000201946"/>
    </source>
</evidence>
<reference evidence="1 2" key="1">
    <citation type="journal article" date="2015" name="Genome Announc.">
        <title>Genome Sequence of Mycobacteriophage Mindy.</title>
        <authorList>
            <person name="Pope W.H."/>
            <person name="Bernstein N.I."/>
            <person name="Fasolas C.S."/>
            <person name="Mezghani N."/>
            <person name="Pressimone C.A."/>
            <person name="Selvakumar P."/>
            <person name="Stanton A.C."/>
            <person name="Lapin J.S."/>
            <person name="Prout A.K."/>
            <person name="Grubb S.R."/>
            <person name="Warner M.H."/>
            <person name="Bowman C.A."/>
            <person name="Russell D.A."/>
            <person name="Hatfull G.F."/>
        </authorList>
    </citation>
    <scope>NUCLEOTIDE SEQUENCE [LARGE SCALE GENOMIC DNA]</scope>
</reference>
<dbReference type="KEGG" id="vg:26796352"/>
<organism evidence="1 2">
    <name type="scientific">Mycobacterium phage Mindy</name>
    <dbReference type="NCBI Taxonomy" id="1647311"/>
    <lineage>
        <taxon>Viruses</taxon>
        <taxon>Duplodnaviria</taxon>
        <taxon>Heunggongvirae</taxon>
        <taxon>Uroviricota</taxon>
        <taxon>Caudoviricetes</taxon>
        <taxon>Kostyavirus</taxon>
        <taxon>Kostyavirus toto</taxon>
    </lineage>
</organism>
<name>A0A0F6YR07_9CAUD</name>